<keyword evidence="1" id="KW-1133">Transmembrane helix</keyword>
<evidence type="ECO:0000256" key="1">
    <source>
        <dbReference type="SAM" id="Phobius"/>
    </source>
</evidence>
<proteinExistence type="predicted"/>
<keyword evidence="3" id="KW-1185">Reference proteome</keyword>
<accession>A0A8S1QK99</accession>
<evidence type="ECO:0000313" key="2">
    <source>
        <dbReference type="EMBL" id="CAD8116132.1"/>
    </source>
</evidence>
<evidence type="ECO:0000313" key="3">
    <source>
        <dbReference type="Proteomes" id="UP000692954"/>
    </source>
</evidence>
<feature type="transmembrane region" description="Helical" evidence="1">
    <location>
        <begin position="22"/>
        <end position="46"/>
    </location>
</feature>
<comment type="caution">
    <text evidence="2">The sequence shown here is derived from an EMBL/GenBank/DDBJ whole genome shotgun (WGS) entry which is preliminary data.</text>
</comment>
<sequence length="76" mass="8958">MQLLQLQLVQKLLHIQKIRYDIQLISTQLLCLTTAMSTGFYILIWLPESDIRIIKKDNLCIQLLNNKIFWLGNSLE</sequence>
<dbReference type="EMBL" id="CAJJDN010000110">
    <property type="protein sequence ID" value="CAD8116132.1"/>
    <property type="molecule type" value="Genomic_DNA"/>
</dbReference>
<organism evidence="2 3">
    <name type="scientific">Paramecium sonneborni</name>
    <dbReference type="NCBI Taxonomy" id="65129"/>
    <lineage>
        <taxon>Eukaryota</taxon>
        <taxon>Sar</taxon>
        <taxon>Alveolata</taxon>
        <taxon>Ciliophora</taxon>
        <taxon>Intramacronucleata</taxon>
        <taxon>Oligohymenophorea</taxon>
        <taxon>Peniculida</taxon>
        <taxon>Parameciidae</taxon>
        <taxon>Paramecium</taxon>
    </lineage>
</organism>
<dbReference type="AlphaFoldDB" id="A0A8S1QK99"/>
<name>A0A8S1QK99_9CILI</name>
<keyword evidence="1" id="KW-0472">Membrane</keyword>
<reference evidence="2" key="1">
    <citation type="submission" date="2021-01" db="EMBL/GenBank/DDBJ databases">
        <authorList>
            <consortium name="Genoscope - CEA"/>
            <person name="William W."/>
        </authorList>
    </citation>
    <scope>NUCLEOTIDE SEQUENCE</scope>
</reference>
<keyword evidence="1" id="KW-0812">Transmembrane</keyword>
<protein>
    <submittedName>
        <fullName evidence="2">Uncharacterized protein</fullName>
    </submittedName>
</protein>
<dbReference type="Proteomes" id="UP000692954">
    <property type="component" value="Unassembled WGS sequence"/>
</dbReference>
<gene>
    <name evidence="2" type="ORF">PSON_ATCC_30995.1.T1100057</name>
</gene>